<accession>A0A8K1YUY9</accession>
<keyword evidence="9 10" id="KW-0472">Membrane</keyword>
<evidence type="ECO:0000256" key="8">
    <source>
        <dbReference type="ARBA" id="ARBA00022989"/>
    </source>
</evidence>
<geneLocation type="chloroplast" evidence="12"/>
<organism evidence="12">
    <name type="scientific">Batrachospermum sp</name>
    <dbReference type="NCBI Taxonomy" id="31373"/>
    <lineage>
        <taxon>Eukaryota</taxon>
        <taxon>Rhodophyta</taxon>
        <taxon>Florideophyceae</taxon>
        <taxon>Nemaliophycidae</taxon>
        <taxon>Batrachospermales</taxon>
        <taxon>Batrachospermaceae</taxon>
        <taxon>Batrachospermum</taxon>
    </lineage>
</organism>
<evidence type="ECO:0000256" key="1">
    <source>
        <dbReference type="ARBA" id="ARBA00004141"/>
    </source>
</evidence>
<evidence type="ECO:0000256" key="6">
    <source>
        <dbReference type="ARBA" id="ARBA00022692"/>
    </source>
</evidence>
<keyword evidence="8 10" id="KW-1133">Transmembrane helix</keyword>
<dbReference type="GO" id="GO:0017004">
    <property type="term" value="P:cytochrome complex assembly"/>
    <property type="evidence" value="ECO:0007669"/>
    <property type="project" value="UniProtKB-KW"/>
</dbReference>
<evidence type="ECO:0000256" key="2">
    <source>
        <dbReference type="ARBA" id="ARBA00004229"/>
    </source>
</evidence>
<dbReference type="InterPro" id="IPR003834">
    <property type="entry name" value="Cyt_c_assmbl_TM_dom"/>
</dbReference>
<reference evidence="12" key="1">
    <citation type="submission" date="2020-01" db="EMBL/GenBank/DDBJ databases">
        <title>The chloroplast and mitochondrion of a new freshwater red algal species from China.</title>
        <authorList>
            <person name="Fang K."/>
            <person name="Xie S."/>
        </authorList>
    </citation>
    <scope>NUCLEOTIDE SEQUENCE</scope>
    <source>
        <strain evidence="12">SAS-FKP1901</strain>
    </source>
</reference>
<dbReference type="GO" id="GO:0009507">
    <property type="term" value="C:chloroplast"/>
    <property type="evidence" value="ECO:0007669"/>
    <property type="project" value="UniProtKB-SubCell"/>
</dbReference>
<keyword evidence="4 12" id="KW-0150">Chloroplast</keyword>
<gene>
    <name evidence="12" type="primary">dsbD</name>
</gene>
<feature type="domain" description="Cytochrome C biogenesis protein transmembrane" evidence="11">
    <location>
        <begin position="32"/>
        <end position="197"/>
    </location>
</feature>
<comment type="similarity">
    <text evidence="3">Belongs to the DsbD family.</text>
</comment>
<comment type="subcellular location">
    <subcellularLocation>
        <location evidence="1">Membrane</location>
        <topology evidence="1">Multi-pass membrane protein</topology>
    </subcellularLocation>
    <subcellularLocation>
        <location evidence="2">Plastid</location>
        <location evidence="2">Chloroplast</location>
    </subcellularLocation>
</comment>
<evidence type="ECO:0000313" key="12">
    <source>
        <dbReference type="EMBL" id="UEQ12184.1"/>
    </source>
</evidence>
<evidence type="ECO:0000256" key="3">
    <source>
        <dbReference type="ARBA" id="ARBA00006143"/>
    </source>
</evidence>
<dbReference type="Pfam" id="PF02683">
    <property type="entry name" value="DsbD_TM"/>
    <property type="match status" value="1"/>
</dbReference>
<dbReference type="PANTHER" id="PTHR31272">
    <property type="entry name" value="CYTOCHROME C-TYPE BIOGENESIS PROTEIN HI_1454-RELATED"/>
    <property type="match status" value="1"/>
</dbReference>
<evidence type="ECO:0000256" key="10">
    <source>
        <dbReference type="SAM" id="Phobius"/>
    </source>
</evidence>
<feature type="transmembrane region" description="Helical" evidence="10">
    <location>
        <begin position="30"/>
        <end position="59"/>
    </location>
</feature>
<feature type="transmembrane region" description="Helical" evidence="10">
    <location>
        <begin position="97"/>
        <end position="121"/>
    </location>
</feature>
<keyword evidence="5 12" id="KW-0934">Plastid</keyword>
<dbReference type="PANTHER" id="PTHR31272:SF6">
    <property type="entry name" value="CYTOCHROME C-TYPE BIOGENESIS CCDA-LIKE CHLOROPLASTIC PROTEIN"/>
    <property type="match status" value="1"/>
</dbReference>
<keyword evidence="7" id="KW-0201">Cytochrome c-type biogenesis</keyword>
<keyword evidence="6 10" id="KW-0812">Transmembrane</keyword>
<evidence type="ECO:0000256" key="9">
    <source>
        <dbReference type="ARBA" id="ARBA00023136"/>
    </source>
</evidence>
<feature type="transmembrane region" description="Helical" evidence="10">
    <location>
        <begin position="213"/>
        <end position="238"/>
    </location>
</feature>
<sequence length="243" mass="27083">MFMPQTTLYIYEIQHNVNIYFIQQINNITFLSFLTIFTGGLLTSLSPCMASSIPLIISYVNTQKQFKSTKLILILGILTSMFTIGIIAIIIKNNLLIKLHYLSFIVTLLFIVIGLNLLKIISIDLSIFKLFSTNLKAINNLYLTYILGIGIGLNISPCSTPILAVLIIWITNTKNMITGISLLLLYIIGYLTPIIACLISIPHFNKIKITDKVWYSLELITGALLISTGTFSLCNNIISILAV</sequence>
<feature type="transmembrane region" description="Helical" evidence="10">
    <location>
        <begin position="71"/>
        <end position="91"/>
    </location>
</feature>
<name>A0A8K1YUY9_9FLOR</name>
<dbReference type="AlphaFoldDB" id="A0A8K1YUY9"/>
<evidence type="ECO:0000256" key="4">
    <source>
        <dbReference type="ARBA" id="ARBA00022528"/>
    </source>
</evidence>
<dbReference type="GO" id="GO:0016020">
    <property type="term" value="C:membrane"/>
    <property type="evidence" value="ECO:0007669"/>
    <property type="project" value="UniProtKB-SubCell"/>
</dbReference>
<feature type="transmembrane region" description="Helical" evidence="10">
    <location>
        <begin position="176"/>
        <end position="201"/>
    </location>
</feature>
<protein>
    <submittedName>
        <fullName evidence="12">Cytochrome c biogenesis protein transmembrane region</fullName>
    </submittedName>
</protein>
<evidence type="ECO:0000256" key="7">
    <source>
        <dbReference type="ARBA" id="ARBA00022748"/>
    </source>
</evidence>
<feature type="transmembrane region" description="Helical" evidence="10">
    <location>
        <begin position="142"/>
        <end position="170"/>
    </location>
</feature>
<evidence type="ECO:0000256" key="5">
    <source>
        <dbReference type="ARBA" id="ARBA00022640"/>
    </source>
</evidence>
<dbReference type="EMBL" id="MN905507">
    <property type="protein sequence ID" value="UEQ12184.1"/>
    <property type="molecule type" value="Genomic_DNA"/>
</dbReference>
<evidence type="ECO:0000259" key="11">
    <source>
        <dbReference type="Pfam" id="PF02683"/>
    </source>
</evidence>
<dbReference type="InterPro" id="IPR051790">
    <property type="entry name" value="Cytochrome_c-biogenesis_DsbD"/>
</dbReference>
<proteinExistence type="inferred from homology"/>